<accession>A0A151JAY7</accession>
<name>A0A151JAY7_9HYME</name>
<evidence type="ECO:0000256" key="2">
    <source>
        <dbReference type="ARBA" id="ARBA00022771"/>
    </source>
</evidence>
<evidence type="ECO:0000256" key="3">
    <source>
        <dbReference type="ARBA" id="ARBA00022833"/>
    </source>
</evidence>
<reference evidence="8 9" key="1">
    <citation type="submission" date="2015-09" db="EMBL/GenBank/DDBJ databases">
        <title>Trachymyrmex cornetzi WGS genome.</title>
        <authorList>
            <person name="Nygaard S."/>
            <person name="Hu H."/>
            <person name="Boomsma J."/>
            <person name="Zhang G."/>
        </authorList>
    </citation>
    <scope>NUCLEOTIDE SEQUENCE [LARGE SCALE GENOMIC DNA]</scope>
    <source>
        <strain evidence="8">Tcor2-1</strain>
        <tissue evidence="8">Whole body</tissue>
    </source>
</reference>
<keyword evidence="3" id="KW-0862">Zinc</keyword>
<evidence type="ECO:0000313" key="9">
    <source>
        <dbReference type="Proteomes" id="UP000078492"/>
    </source>
</evidence>
<feature type="region of interest" description="Disordered" evidence="6">
    <location>
        <begin position="189"/>
        <end position="215"/>
    </location>
</feature>
<evidence type="ECO:0000256" key="1">
    <source>
        <dbReference type="ARBA" id="ARBA00022723"/>
    </source>
</evidence>
<keyword evidence="1" id="KW-0479">Metal-binding</keyword>
<sequence>MWITNVRQINGYSWQPMNSSVVCSKHFDVSSWEKIREDGKRKLKFGAVPSIFNNLAQISANDHIYSRTLKDITNTRTFLPIKKTSVSISTNTIEKNISKTPEVESDLIDNGNSDIILNNSDIPTNTCTIIPSNALNSLSELMEEVDNAVTVQTIKEQNIDNMTVSLKKENEQLKKELARVKKIADKVHQENETLRKSNKKLRREKESFTNIKKNR</sequence>
<gene>
    <name evidence="8" type="ORF">ALC57_05486</name>
</gene>
<dbReference type="InterPro" id="IPR006612">
    <property type="entry name" value="THAP_Znf"/>
</dbReference>
<dbReference type="EMBL" id="KQ979245">
    <property type="protein sequence ID" value="KYN22122.1"/>
    <property type="molecule type" value="Genomic_DNA"/>
</dbReference>
<evidence type="ECO:0000259" key="7">
    <source>
        <dbReference type="PROSITE" id="PS50950"/>
    </source>
</evidence>
<dbReference type="OrthoDB" id="6611034at2759"/>
<keyword evidence="2 5" id="KW-0863">Zinc-finger</keyword>
<dbReference type="SUPFAM" id="SSF57716">
    <property type="entry name" value="Glucocorticoid receptor-like (DNA-binding domain)"/>
    <property type="match status" value="1"/>
</dbReference>
<dbReference type="KEGG" id="tcz:108759360"/>
<dbReference type="GO" id="GO:0003677">
    <property type="term" value="F:DNA binding"/>
    <property type="evidence" value="ECO:0007669"/>
    <property type="project" value="UniProtKB-UniRule"/>
</dbReference>
<feature type="domain" description="THAP-type" evidence="7">
    <location>
        <begin position="1"/>
        <end position="52"/>
    </location>
</feature>
<dbReference type="Proteomes" id="UP000078492">
    <property type="component" value="Unassembled WGS sequence"/>
</dbReference>
<dbReference type="Pfam" id="PF05485">
    <property type="entry name" value="THAP"/>
    <property type="match status" value="1"/>
</dbReference>
<proteinExistence type="predicted"/>
<protein>
    <recommendedName>
        <fullName evidence="7">THAP-type domain-containing protein</fullName>
    </recommendedName>
</protein>
<dbReference type="AlphaFoldDB" id="A0A151JAY7"/>
<keyword evidence="4 5" id="KW-0238">DNA-binding</keyword>
<keyword evidence="9" id="KW-1185">Reference proteome</keyword>
<evidence type="ECO:0000256" key="4">
    <source>
        <dbReference type="ARBA" id="ARBA00023125"/>
    </source>
</evidence>
<dbReference type="GO" id="GO:0008270">
    <property type="term" value="F:zinc ion binding"/>
    <property type="evidence" value="ECO:0007669"/>
    <property type="project" value="UniProtKB-KW"/>
</dbReference>
<evidence type="ECO:0000256" key="5">
    <source>
        <dbReference type="PROSITE-ProRule" id="PRU00309"/>
    </source>
</evidence>
<organism evidence="8 9">
    <name type="scientific">Trachymyrmex cornetzi</name>
    <dbReference type="NCBI Taxonomy" id="471704"/>
    <lineage>
        <taxon>Eukaryota</taxon>
        <taxon>Metazoa</taxon>
        <taxon>Ecdysozoa</taxon>
        <taxon>Arthropoda</taxon>
        <taxon>Hexapoda</taxon>
        <taxon>Insecta</taxon>
        <taxon>Pterygota</taxon>
        <taxon>Neoptera</taxon>
        <taxon>Endopterygota</taxon>
        <taxon>Hymenoptera</taxon>
        <taxon>Apocrita</taxon>
        <taxon>Aculeata</taxon>
        <taxon>Formicoidea</taxon>
        <taxon>Formicidae</taxon>
        <taxon>Myrmicinae</taxon>
        <taxon>Trachymyrmex</taxon>
    </lineage>
</organism>
<evidence type="ECO:0000256" key="6">
    <source>
        <dbReference type="SAM" id="MobiDB-lite"/>
    </source>
</evidence>
<evidence type="ECO:0000313" key="8">
    <source>
        <dbReference type="EMBL" id="KYN22122.1"/>
    </source>
</evidence>
<dbReference type="PROSITE" id="PS50950">
    <property type="entry name" value="ZF_THAP"/>
    <property type="match status" value="1"/>
</dbReference>